<dbReference type="RefSeq" id="WP_135480789.1">
    <property type="nucleotide sequence ID" value="NZ_SIJK02000060.1"/>
</dbReference>
<gene>
    <name evidence="1" type="ORF">EYB53_021070</name>
</gene>
<keyword evidence="2" id="KW-1185">Reference proteome</keyword>
<protein>
    <submittedName>
        <fullName evidence="1">DUF4276 family protein</fullName>
    </submittedName>
</protein>
<organism evidence="1 2">
    <name type="scientific">Candidatus Chloroploca mongolica</name>
    <dbReference type="NCBI Taxonomy" id="2528176"/>
    <lineage>
        <taxon>Bacteria</taxon>
        <taxon>Bacillati</taxon>
        <taxon>Chloroflexota</taxon>
        <taxon>Chloroflexia</taxon>
        <taxon>Chloroflexales</taxon>
        <taxon>Chloroflexineae</taxon>
        <taxon>Oscillochloridaceae</taxon>
        <taxon>Candidatus Chloroploca</taxon>
    </lineage>
</organism>
<evidence type="ECO:0000313" key="1">
    <source>
        <dbReference type="EMBL" id="MBP1468216.1"/>
    </source>
</evidence>
<proteinExistence type="predicted"/>
<accession>A0ABS4DFJ0</accession>
<evidence type="ECO:0000313" key="2">
    <source>
        <dbReference type="Proteomes" id="UP001193081"/>
    </source>
</evidence>
<dbReference type="Proteomes" id="UP001193081">
    <property type="component" value="Unassembled WGS sequence"/>
</dbReference>
<reference evidence="1 2" key="1">
    <citation type="submission" date="2021-03" db="EMBL/GenBank/DDBJ databases">
        <authorList>
            <person name="Grouzdev D.S."/>
        </authorList>
    </citation>
    <scope>NUCLEOTIDE SEQUENCE [LARGE SCALE GENOMIC DNA]</scope>
    <source>
        <strain evidence="1 2">M50-1</strain>
    </source>
</reference>
<dbReference type="EMBL" id="SIJK02000060">
    <property type="protein sequence ID" value="MBP1468216.1"/>
    <property type="molecule type" value="Genomic_DNA"/>
</dbReference>
<dbReference type="InterPro" id="IPR025455">
    <property type="entry name" value="DUF4276"/>
</dbReference>
<dbReference type="Pfam" id="PF14103">
    <property type="entry name" value="DUF4276"/>
    <property type="match status" value="1"/>
</dbReference>
<sequence length="205" mass="23463">MFILFFTEEPSAEAALRILAPRMLGEAIEFDVQVFQGKADLLNNLPLRLRALASWMPADWRIVVLVDRDDDDCVALKHHLDQIAREAGLTPKGAGEAGQPFQVLNRLAIEELEAWFLGDLAALRTVYPRIRANLERRERYRDPDTMVGGTWEALERELQRAGYHQGGLPKIEVARRVAAHMQPERNRSRSFQTFYRGLQELITAR</sequence>
<name>A0ABS4DFJ0_9CHLR</name>
<comment type="caution">
    <text evidence="1">The sequence shown here is derived from an EMBL/GenBank/DDBJ whole genome shotgun (WGS) entry which is preliminary data.</text>
</comment>